<keyword evidence="2" id="KW-1185">Reference proteome</keyword>
<evidence type="ECO:0000313" key="2">
    <source>
        <dbReference type="Proteomes" id="UP000031737"/>
    </source>
</evidence>
<sequence length="281" mass="31140">MAKLFGLFQMEASDALRVPPAASLAVSDVKKYSGYIPDSRVQVKEIVVRLQRRLRFSLRAHKRLLLGMCGAGVAVYALQRAGRACGAQHFPRSAQRTESKPAFGRGKWRVWDFLSAWVRGALISPLGTSTFHQVGEDDDDVNFVDASESAFRMFQRRVERTHEAPLLRALSELESLGKRWESHALQLAAVGKEKHEGDGTVGAASSGLLQEETSEEALRELVLEKAIEADELLTQYVVQLDMAPVGDSVELRKERKASIVAASALAKRIDVWAHPPPRQQQ</sequence>
<comment type="caution">
    <text evidence="1">The sequence shown here is derived from an EMBL/GenBank/DDBJ whole genome shotgun (WGS) entry which is preliminary data.</text>
</comment>
<reference evidence="1 2" key="1">
    <citation type="submission" date="2013-07" db="EMBL/GenBank/DDBJ databases">
        <authorList>
            <person name="Stoco P.H."/>
            <person name="Wagner G."/>
            <person name="Gerber A."/>
            <person name="Zaha A."/>
            <person name="Thompson C."/>
            <person name="Bartholomeu D.C."/>
            <person name="Luckemeyer D.D."/>
            <person name="Bahia D."/>
            <person name="Loreto E."/>
            <person name="Prestes E.B."/>
            <person name="Lima F.M."/>
            <person name="Rodrigues-Luiz G."/>
            <person name="Vallejo G.A."/>
            <person name="Filho J.F."/>
            <person name="Monteiro K.M."/>
            <person name="Tyler K.M."/>
            <person name="de Almeida L.G."/>
            <person name="Ortiz M.F."/>
            <person name="Siervo M.A."/>
            <person name="de Moraes M.H."/>
            <person name="Cunha O.L."/>
            <person name="Mendonca-Neto R."/>
            <person name="Silva R."/>
            <person name="Teixeira S.M."/>
            <person name="Murta S.M."/>
            <person name="Sincero T.C."/>
            <person name="Mendes T.A."/>
            <person name="Urmenyi T.P."/>
            <person name="Silva V.G."/>
            <person name="da Rocha W.D."/>
            <person name="Andersson B."/>
            <person name="Romanha A.J."/>
            <person name="Steindel M."/>
            <person name="de Vasconcelos A.T."/>
            <person name="Grisard E.C."/>
        </authorList>
    </citation>
    <scope>NUCLEOTIDE SEQUENCE [LARGE SCALE GENOMIC DNA]</scope>
    <source>
        <strain evidence="1 2">SC58</strain>
    </source>
</reference>
<dbReference type="Proteomes" id="UP000031737">
    <property type="component" value="Unassembled WGS sequence"/>
</dbReference>
<organism evidence="1 2">
    <name type="scientific">Trypanosoma rangeli SC58</name>
    <dbReference type="NCBI Taxonomy" id="429131"/>
    <lineage>
        <taxon>Eukaryota</taxon>
        <taxon>Discoba</taxon>
        <taxon>Euglenozoa</taxon>
        <taxon>Kinetoplastea</taxon>
        <taxon>Metakinetoplastina</taxon>
        <taxon>Trypanosomatida</taxon>
        <taxon>Trypanosomatidae</taxon>
        <taxon>Trypanosoma</taxon>
        <taxon>Herpetosoma</taxon>
    </lineage>
</organism>
<protein>
    <submittedName>
        <fullName evidence="1">Uncharacterized protein</fullName>
    </submittedName>
</protein>
<dbReference type="EMBL" id="AUPL01000882">
    <property type="protein sequence ID" value="ESL11369.1"/>
    <property type="molecule type" value="Genomic_DNA"/>
</dbReference>
<dbReference type="AlphaFoldDB" id="A0A061J8Y4"/>
<proteinExistence type="predicted"/>
<accession>A0A061J8Y4</accession>
<dbReference type="OrthoDB" id="244534at2759"/>
<name>A0A061J8Y4_TRYRA</name>
<evidence type="ECO:0000313" key="1">
    <source>
        <dbReference type="EMBL" id="ESL11369.1"/>
    </source>
</evidence>
<gene>
    <name evidence="1" type="ORF">TRSC58_00882</name>
</gene>
<dbReference type="VEuPathDB" id="TriTrypDB:TRSC58_00882"/>